<dbReference type="RefSeq" id="WP_138327930.1">
    <property type="nucleotide sequence ID" value="NZ_VCDI01000011.1"/>
</dbReference>
<keyword evidence="3" id="KW-1185">Reference proteome</keyword>
<evidence type="ECO:0000313" key="3">
    <source>
        <dbReference type="Proteomes" id="UP000305654"/>
    </source>
</evidence>
<comment type="caution">
    <text evidence="2">The sequence shown here is derived from an EMBL/GenBank/DDBJ whole genome shotgun (WGS) entry which is preliminary data.</text>
</comment>
<feature type="transmembrane region" description="Helical" evidence="1">
    <location>
        <begin position="12"/>
        <end position="36"/>
    </location>
</feature>
<protein>
    <submittedName>
        <fullName evidence="2">Uncharacterized protein</fullName>
    </submittedName>
</protein>
<reference evidence="2 3" key="1">
    <citation type="submission" date="2019-05" db="EMBL/GenBank/DDBJ databases">
        <authorList>
            <person name="Pankratov T."/>
            <person name="Grouzdev D."/>
        </authorList>
    </citation>
    <scope>NUCLEOTIDE SEQUENCE [LARGE SCALE GENOMIC DNA]</scope>
    <source>
        <strain evidence="2 3">KEBCLARHB70R</strain>
    </source>
</reference>
<keyword evidence="1" id="KW-1133">Transmembrane helix</keyword>
<gene>
    <name evidence="2" type="ORF">FE263_20630</name>
</gene>
<dbReference type="AlphaFoldDB" id="A0A5R9IZ65"/>
<evidence type="ECO:0000256" key="1">
    <source>
        <dbReference type="SAM" id="Phobius"/>
    </source>
</evidence>
<accession>A0A5R9IZ65</accession>
<organism evidence="2 3">
    <name type="scientific">Lichenicoccus roseus</name>
    <dbReference type="NCBI Taxonomy" id="2683649"/>
    <lineage>
        <taxon>Bacteria</taxon>
        <taxon>Pseudomonadati</taxon>
        <taxon>Pseudomonadota</taxon>
        <taxon>Alphaproteobacteria</taxon>
        <taxon>Acetobacterales</taxon>
        <taxon>Acetobacteraceae</taxon>
        <taxon>Lichenicoccus</taxon>
    </lineage>
</organism>
<name>A0A5R9IZ65_9PROT</name>
<sequence length="102" mass="9981">MAVVTRIGRVSWGAILGGVILVVAVQLLLSLLGAGIGPGTVNVNAGSEAIQTAKNAADTSAAAASKTSFAAFGVLLLDAIAAAIGGAIALQRRALGAPRFAR</sequence>
<keyword evidence="1" id="KW-0812">Transmembrane</keyword>
<evidence type="ECO:0000313" key="2">
    <source>
        <dbReference type="EMBL" id="TLU70770.1"/>
    </source>
</evidence>
<dbReference type="EMBL" id="VCDI01000011">
    <property type="protein sequence ID" value="TLU70770.1"/>
    <property type="molecule type" value="Genomic_DNA"/>
</dbReference>
<dbReference type="Proteomes" id="UP000305654">
    <property type="component" value="Unassembled WGS sequence"/>
</dbReference>
<feature type="transmembrane region" description="Helical" evidence="1">
    <location>
        <begin position="69"/>
        <end position="90"/>
    </location>
</feature>
<proteinExistence type="predicted"/>
<keyword evidence="1" id="KW-0472">Membrane</keyword>